<name>A0A371QVJ4_9CREN</name>
<sequence length="331" mass="36103">MGWFVALGVDVNRDYLAFGWLTNDADYVASVLGGWGMHPLTSWLFEEHVEFEGPLALGHGVTVPAVKYVGVLMWLPGRKNRRQKRWRRLALGKLFAQLTPWLRFLADAGTPAVVGLEDLRGMAEKRGIHEIEYAKIWKKAMGSFGALLKEGDGYRAYVGRGRSVVIALDPRGTSSICAICAAEGKTTPVKERPDRTVYCPIHGAMNRDINAAFNIAIRAVRIYAGDPPGGARGGLENPQPRVLPAGLPRDDRGVQDAHGDETVEIWQASRLDYRRNPHLRAPPGALYAYLEEVFKCFGCAEGFGVAPSLIAAFSSPSGTAHTPVFSPHVGA</sequence>
<proteinExistence type="predicted"/>
<dbReference type="AlphaFoldDB" id="A0A371QVJ4"/>
<organism evidence="3 4">
    <name type="scientific">Pyrobaculum aerophilum</name>
    <dbReference type="NCBI Taxonomy" id="13773"/>
    <lineage>
        <taxon>Archaea</taxon>
        <taxon>Thermoproteota</taxon>
        <taxon>Thermoprotei</taxon>
        <taxon>Thermoproteales</taxon>
        <taxon>Thermoproteaceae</taxon>
        <taxon>Pyrobaculum</taxon>
    </lineage>
</organism>
<evidence type="ECO:0000313" key="3">
    <source>
        <dbReference type="EMBL" id="RFA94194.1"/>
    </source>
</evidence>
<dbReference type="EMBL" id="NMUE01000043">
    <property type="protein sequence ID" value="RFA94194.1"/>
    <property type="molecule type" value="Genomic_DNA"/>
</dbReference>
<dbReference type="InterPro" id="IPR010095">
    <property type="entry name" value="Cas12f1-like_TNB"/>
</dbReference>
<keyword evidence="1" id="KW-0238">DNA-binding</keyword>
<dbReference type="Proteomes" id="UP000257123">
    <property type="component" value="Unassembled WGS sequence"/>
</dbReference>
<protein>
    <recommendedName>
        <fullName evidence="2">Cas12f1-like TNB domain-containing protein</fullName>
    </recommendedName>
</protein>
<accession>A0A371QVJ4</accession>
<feature type="domain" description="Cas12f1-like TNB" evidence="2">
    <location>
        <begin position="164"/>
        <end position="215"/>
    </location>
</feature>
<evidence type="ECO:0000256" key="1">
    <source>
        <dbReference type="ARBA" id="ARBA00023125"/>
    </source>
</evidence>
<evidence type="ECO:0000259" key="2">
    <source>
        <dbReference type="Pfam" id="PF07282"/>
    </source>
</evidence>
<comment type="caution">
    <text evidence="3">The sequence shown here is derived from an EMBL/GenBank/DDBJ whole genome shotgun (WGS) entry which is preliminary data.</text>
</comment>
<dbReference type="RefSeq" id="WP_116421761.1">
    <property type="nucleotide sequence ID" value="NZ_NMUE01000043.1"/>
</dbReference>
<evidence type="ECO:0000313" key="4">
    <source>
        <dbReference type="Proteomes" id="UP000257123"/>
    </source>
</evidence>
<gene>
    <name evidence="3" type="ORF">CGL51_11075</name>
</gene>
<dbReference type="GO" id="GO:0003677">
    <property type="term" value="F:DNA binding"/>
    <property type="evidence" value="ECO:0007669"/>
    <property type="project" value="UniProtKB-KW"/>
</dbReference>
<reference evidence="3 4" key="1">
    <citation type="submission" date="2017-07" db="EMBL/GenBank/DDBJ databases">
        <title>Draft genome sequence of aerobic hyperthermophilic archaea, Pyrobaculum aerophilum YKB31 and YKB32.</title>
        <authorList>
            <person name="Mochizuki T."/>
            <person name="Berliner A.J."/>
            <person name="Yoshida-Takashima Y."/>
            <person name="Takaki Y."/>
            <person name="Nunoura T."/>
            <person name="Takai K."/>
        </authorList>
    </citation>
    <scope>NUCLEOTIDE SEQUENCE [LARGE SCALE GENOMIC DNA]</scope>
    <source>
        <strain evidence="3 4">YKB31</strain>
    </source>
</reference>
<dbReference type="Pfam" id="PF07282">
    <property type="entry name" value="Cas12f1-like_TNB"/>
    <property type="match status" value="1"/>
</dbReference>